<dbReference type="GO" id="GO:0005634">
    <property type="term" value="C:nucleus"/>
    <property type="evidence" value="ECO:0007669"/>
    <property type="project" value="TreeGrafter"/>
</dbReference>
<feature type="region of interest" description="Disordered" evidence="1">
    <location>
        <begin position="231"/>
        <end position="328"/>
    </location>
</feature>
<dbReference type="InterPro" id="IPR033570">
    <property type="entry name" value="SCNM1"/>
</dbReference>
<reference evidence="4" key="2">
    <citation type="submission" date="2025-08" db="UniProtKB">
        <authorList>
            <consortium name="RefSeq"/>
        </authorList>
    </citation>
    <scope>IDENTIFICATION</scope>
    <source>
        <tissue evidence="4">Whole sample</tissue>
    </source>
</reference>
<dbReference type="InterPro" id="IPR031622">
    <property type="entry name" value="Znf-SCNM1"/>
</dbReference>
<proteinExistence type="predicted"/>
<gene>
    <name evidence="4" type="primary">LOC111099835</name>
</gene>
<dbReference type="Proteomes" id="UP000694844">
    <property type="component" value="Chromosome 1"/>
</dbReference>
<dbReference type="GeneID" id="111099835"/>
<dbReference type="PANTHER" id="PTHR32297:SF1">
    <property type="entry name" value="SODIUM CHANNEL MODIFIER 1"/>
    <property type="match status" value="1"/>
</dbReference>
<name>A0A8B8A6B9_CRAVI</name>
<evidence type="ECO:0000313" key="3">
    <source>
        <dbReference type="Proteomes" id="UP000694844"/>
    </source>
</evidence>
<feature type="domain" description="Sodium channel modifier 1 zinc-finger" evidence="2">
    <location>
        <begin position="44"/>
        <end position="69"/>
    </location>
</feature>
<dbReference type="OrthoDB" id="1924550at2759"/>
<dbReference type="KEGG" id="cvn:111099835"/>
<dbReference type="Pfam" id="PF15803">
    <property type="entry name" value="zf-SCNM1"/>
    <property type="match status" value="1"/>
</dbReference>
<organism evidence="3 4">
    <name type="scientific">Crassostrea virginica</name>
    <name type="common">Eastern oyster</name>
    <dbReference type="NCBI Taxonomy" id="6565"/>
    <lineage>
        <taxon>Eukaryota</taxon>
        <taxon>Metazoa</taxon>
        <taxon>Spiralia</taxon>
        <taxon>Lophotrochozoa</taxon>
        <taxon>Mollusca</taxon>
        <taxon>Bivalvia</taxon>
        <taxon>Autobranchia</taxon>
        <taxon>Pteriomorphia</taxon>
        <taxon>Ostreida</taxon>
        <taxon>Ostreoidea</taxon>
        <taxon>Ostreidae</taxon>
        <taxon>Crassostrea</taxon>
    </lineage>
</organism>
<accession>A0A8B8A6B9</accession>
<protein>
    <submittedName>
        <fullName evidence="4">Sodium channel modifier 1-like</fullName>
    </submittedName>
</protein>
<reference evidence="3" key="1">
    <citation type="submission" date="2024-06" db="UniProtKB">
        <authorList>
            <consortium name="RefSeq"/>
        </authorList>
    </citation>
    <scope>NUCLEOTIDE SEQUENCE [LARGE SCALE GENOMIC DNA]</scope>
</reference>
<sequence length="328" mass="37192">MSFKRDGDDSNQLGVLRRRRVKELFAEDIPEDEALQTSNGRYACLVCGNRPVFDTVLVLSQHRQGKKHQAYMVQFQEKKDELDMLVRQRRQEQYLKDGTTDIKQARMSHKGLGCGHKYDPRVKKKFHSQKNRVNLKESANDNTTDCHHSEVPAATEISSLPGVSSAFSALKPSAESGILKGNSSMNNLKSSKTLNTACTSTQFNTNENFREHFLGQKGPFLHDKQLKNIFSGPKSNSFTPVPYKRKATSNDELNTKESHHSEFNSSSQMGCTSINKRQHNTCTEELPAKPICAAKKSKDSKPKTTSQEEEKRLNEKQQLANKYLYYRG</sequence>
<dbReference type="GO" id="GO:0008380">
    <property type="term" value="P:RNA splicing"/>
    <property type="evidence" value="ECO:0007669"/>
    <property type="project" value="InterPro"/>
</dbReference>
<keyword evidence="3" id="KW-1185">Reference proteome</keyword>
<evidence type="ECO:0000259" key="2">
    <source>
        <dbReference type="Pfam" id="PF15803"/>
    </source>
</evidence>
<feature type="compositionally biased region" description="Basic and acidic residues" evidence="1">
    <location>
        <begin position="253"/>
        <end position="262"/>
    </location>
</feature>
<evidence type="ECO:0000313" key="4">
    <source>
        <dbReference type="RefSeq" id="XP_022287011.1"/>
    </source>
</evidence>
<dbReference type="RefSeq" id="XP_022287011.1">
    <property type="nucleotide sequence ID" value="XM_022431303.1"/>
</dbReference>
<dbReference type="PANTHER" id="PTHR32297">
    <property type="entry name" value="SODIUM CHANNEL MODIFIER 1"/>
    <property type="match status" value="1"/>
</dbReference>
<feature type="compositionally biased region" description="Polar residues" evidence="1">
    <location>
        <begin position="263"/>
        <end position="283"/>
    </location>
</feature>
<feature type="compositionally biased region" description="Basic and acidic residues" evidence="1">
    <location>
        <begin position="296"/>
        <end position="315"/>
    </location>
</feature>
<evidence type="ECO:0000256" key="1">
    <source>
        <dbReference type="SAM" id="MobiDB-lite"/>
    </source>
</evidence>
<dbReference type="AlphaFoldDB" id="A0A8B8A6B9"/>